<gene>
    <name evidence="1" type="ORF">E2C01_025155</name>
</gene>
<evidence type="ECO:0000313" key="2">
    <source>
        <dbReference type="Proteomes" id="UP000324222"/>
    </source>
</evidence>
<proteinExistence type="predicted"/>
<evidence type="ECO:0000313" key="1">
    <source>
        <dbReference type="EMBL" id="MPC31855.1"/>
    </source>
</evidence>
<dbReference type="EMBL" id="VSRR010002518">
    <property type="protein sequence ID" value="MPC31855.1"/>
    <property type="molecule type" value="Genomic_DNA"/>
</dbReference>
<dbReference type="Proteomes" id="UP000324222">
    <property type="component" value="Unassembled WGS sequence"/>
</dbReference>
<accession>A0A5B7EEP2</accession>
<comment type="caution">
    <text evidence="1">The sequence shown here is derived from an EMBL/GenBank/DDBJ whole genome shotgun (WGS) entry which is preliminary data.</text>
</comment>
<reference evidence="1 2" key="1">
    <citation type="submission" date="2019-05" db="EMBL/GenBank/DDBJ databases">
        <title>Another draft genome of Portunus trituberculatus and its Hox gene families provides insights of decapod evolution.</title>
        <authorList>
            <person name="Jeong J.-H."/>
            <person name="Song I."/>
            <person name="Kim S."/>
            <person name="Choi T."/>
            <person name="Kim D."/>
            <person name="Ryu S."/>
            <person name="Kim W."/>
        </authorList>
    </citation>
    <scope>NUCLEOTIDE SEQUENCE [LARGE SCALE GENOMIC DNA]</scope>
    <source>
        <tissue evidence="1">Muscle</tissue>
    </source>
</reference>
<keyword evidence="2" id="KW-1185">Reference proteome</keyword>
<protein>
    <submittedName>
        <fullName evidence="1">Uncharacterized protein</fullName>
    </submittedName>
</protein>
<sequence>MEKISPNGATQALPLASGVMKVVSTLRSVSSTACWRRREAGEQLLAGRRLSRRNAERRSRLP</sequence>
<name>A0A5B7EEP2_PORTR</name>
<dbReference type="AlphaFoldDB" id="A0A5B7EEP2"/>
<organism evidence="1 2">
    <name type="scientific">Portunus trituberculatus</name>
    <name type="common">Swimming crab</name>
    <name type="synonym">Neptunus trituberculatus</name>
    <dbReference type="NCBI Taxonomy" id="210409"/>
    <lineage>
        <taxon>Eukaryota</taxon>
        <taxon>Metazoa</taxon>
        <taxon>Ecdysozoa</taxon>
        <taxon>Arthropoda</taxon>
        <taxon>Crustacea</taxon>
        <taxon>Multicrustacea</taxon>
        <taxon>Malacostraca</taxon>
        <taxon>Eumalacostraca</taxon>
        <taxon>Eucarida</taxon>
        <taxon>Decapoda</taxon>
        <taxon>Pleocyemata</taxon>
        <taxon>Brachyura</taxon>
        <taxon>Eubrachyura</taxon>
        <taxon>Portunoidea</taxon>
        <taxon>Portunidae</taxon>
        <taxon>Portuninae</taxon>
        <taxon>Portunus</taxon>
    </lineage>
</organism>